<dbReference type="eggNOG" id="ENOG5032PI4">
    <property type="taxonomic scope" value="Bacteria"/>
</dbReference>
<proteinExistence type="predicted"/>
<sequence>MAAWPLDGRSTDTARLPPSRRWHTEGPIMKVGPRLRPSGSAALATDAGAAEPPGWTVAAGITIITQRAKQGRNRRER</sequence>
<evidence type="ECO:0000313" key="3">
    <source>
        <dbReference type="Proteomes" id="UP000010105"/>
    </source>
</evidence>
<protein>
    <submittedName>
        <fullName evidence="2">Uncharacterized protein</fullName>
    </submittedName>
</protein>
<dbReference type="AlphaFoldDB" id="K0DS80"/>
<evidence type="ECO:0000256" key="1">
    <source>
        <dbReference type="SAM" id="MobiDB-lite"/>
    </source>
</evidence>
<reference evidence="2 3" key="1">
    <citation type="journal article" date="2012" name="J. Bacteriol.">
        <title>Complete Genome Sequence of Burkholderia phenoliruptrix BR3459a (CLA1), a Heat-Tolerant, Nitrogen-Fixing Symbiont of Mimosa flocculosa.</title>
        <authorList>
            <person name="de Oliveira Cunha C."/>
            <person name="Goda Zuleta L.F."/>
            <person name="Paula de Almeida L.G."/>
            <person name="Prioli Ciapina L."/>
            <person name="Lustrino Borges W."/>
            <person name="Pitard R.M."/>
            <person name="Baldani J.I."/>
            <person name="Straliotto R."/>
            <person name="de Faria S.M."/>
            <person name="Hungria M."/>
            <person name="Sousa Cavada B."/>
            <person name="Mercante F.M."/>
            <person name="Ribeiro de Vasconcelos A.T."/>
        </authorList>
    </citation>
    <scope>NUCLEOTIDE SEQUENCE [LARGE SCALE GENOMIC DNA]</scope>
    <source>
        <strain evidence="2 3">BR3459a</strain>
    </source>
</reference>
<dbReference type="STRING" id="1229205.BUPH_08553"/>
<name>K0DS80_9BURK</name>
<dbReference type="Proteomes" id="UP000010105">
    <property type="component" value="Chromosome 2"/>
</dbReference>
<feature type="region of interest" description="Disordered" evidence="1">
    <location>
        <begin position="1"/>
        <end position="47"/>
    </location>
</feature>
<dbReference type="EMBL" id="CP003864">
    <property type="protein sequence ID" value="AFT87800.1"/>
    <property type="molecule type" value="Genomic_DNA"/>
</dbReference>
<gene>
    <name evidence="2" type="ORF">BUPH_08553</name>
</gene>
<dbReference type="PATRIC" id="fig|1229205.11.peg.4177"/>
<dbReference type="HOGENOM" id="CLU_2631391_0_0_4"/>
<dbReference type="KEGG" id="bpx:BUPH_08553"/>
<accession>K0DS80</accession>
<evidence type="ECO:0000313" key="2">
    <source>
        <dbReference type="EMBL" id="AFT87800.1"/>
    </source>
</evidence>
<organism evidence="2 3">
    <name type="scientific">Paraburkholderia phenoliruptrix BR3459a</name>
    <dbReference type="NCBI Taxonomy" id="1229205"/>
    <lineage>
        <taxon>Bacteria</taxon>
        <taxon>Pseudomonadati</taxon>
        <taxon>Pseudomonadota</taxon>
        <taxon>Betaproteobacteria</taxon>
        <taxon>Burkholderiales</taxon>
        <taxon>Burkholderiaceae</taxon>
        <taxon>Paraburkholderia</taxon>
    </lineage>
</organism>